<keyword evidence="10" id="KW-1185">Reference proteome</keyword>
<evidence type="ECO:0000256" key="4">
    <source>
        <dbReference type="ARBA" id="ARBA00022741"/>
    </source>
</evidence>
<dbReference type="InterPro" id="IPR027417">
    <property type="entry name" value="P-loop_NTPase"/>
</dbReference>
<evidence type="ECO:0000256" key="3">
    <source>
        <dbReference type="ARBA" id="ARBA00022679"/>
    </source>
</evidence>
<dbReference type="InterPro" id="IPR008144">
    <property type="entry name" value="Guanylate_kin-like_dom"/>
</dbReference>
<accession>A0AAW2YRQ1</accession>
<dbReference type="SMART" id="SM00072">
    <property type="entry name" value="GuKc"/>
    <property type="match status" value="1"/>
</dbReference>
<evidence type="ECO:0000313" key="10">
    <source>
        <dbReference type="Proteomes" id="UP001431209"/>
    </source>
</evidence>
<keyword evidence="6" id="KW-0067">ATP-binding</keyword>
<dbReference type="AlphaFoldDB" id="A0AAW2YRQ1"/>
<dbReference type="GO" id="GO:0005829">
    <property type="term" value="C:cytosol"/>
    <property type="evidence" value="ECO:0007669"/>
    <property type="project" value="TreeGrafter"/>
</dbReference>
<dbReference type="FunFam" id="3.40.50.300:FF:000776">
    <property type="entry name" value="Guanylate kinase 2"/>
    <property type="match status" value="1"/>
</dbReference>
<feature type="coiled-coil region" evidence="7">
    <location>
        <begin position="137"/>
        <end position="164"/>
    </location>
</feature>
<evidence type="ECO:0000313" key="9">
    <source>
        <dbReference type="EMBL" id="KAL0480062.1"/>
    </source>
</evidence>
<dbReference type="CDD" id="cd00071">
    <property type="entry name" value="GMPK"/>
    <property type="match status" value="1"/>
</dbReference>
<dbReference type="Gene3D" id="3.40.50.300">
    <property type="entry name" value="P-loop containing nucleotide triphosphate hydrolases"/>
    <property type="match status" value="1"/>
</dbReference>
<dbReference type="PANTHER" id="PTHR23117:SF13">
    <property type="entry name" value="GUANYLATE KINASE"/>
    <property type="match status" value="1"/>
</dbReference>
<dbReference type="EMBL" id="JAOPGA020000623">
    <property type="protein sequence ID" value="KAL0480062.1"/>
    <property type="molecule type" value="Genomic_DNA"/>
</dbReference>
<dbReference type="PROSITE" id="PS00856">
    <property type="entry name" value="GUANYLATE_KINASE_1"/>
    <property type="match status" value="1"/>
</dbReference>
<dbReference type="PROSITE" id="PS50052">
    <property type="entry name" value="GUANYLATE_KINASE_2"/>
    <property type="match status" value="1"/>
</dbReference>
<dbReference type="NCBIfam" id="TIGR03263">
    <property type="entry name" value="guanyl_kin"/>
    <property type="match status" value="1"/>
</dbReference>
<keyword evidence="5 9" id="KW-0418">Kinase</keyword>
<comment type="similarity">
    <text evidence="1">Belongs to the guanylate kinase family.</text>
</comment>
<name>A0AAW2YRQ1_9EUKA</name>
<sequence>MYYNRFRVFVICGPSGVGKGTIISRLMSDYPNKFGFSVSHTTRPPRVGEQNGKDYHFVSKDFFKGMLENNLFLEHANVYDKMYGTSFEAVKNVLDDNKCCILDLDIQGTKSVRKSTLDPVCIFIKPPTIQSLEDRLLARHTETIDEIRNRMVKAEAIITEAEVTKDLFDQVIINDDLDACYSKFVEVIKRYQPNFL</sequence>
<dbReference type="SUPFAM" id="SSF52540">
    <property type="entry name" value="P-loop containing nucleoside triphosphate hydrolases"/>
    <property type="match status" value="1"/>
</dbReference>
<dbReference type="InterPro" id="IPR020590">
    <property type="entry name" value="Guanylate_kinase_CS"/>
</dbReference>
<dbReference type="EC" id="2.7.4.8" evidence="2"/>
<dbReference type="Proteomes" id="UP001431209">
    <property type="component" value="Unassembled WGS sequence"/>
</dbReference>
<dbReference type="InterPro" id="IPR017665">
    <property type="entry name" value="Guanylate_kinase"/>
</dbReference>
<protein>
    <recommendedName>
        <fullName evidence="2">guanylate kinase</fullName>
        <ecNumber evidence="2">2.7.4.8</ecNumber>
    </recommendedName>
</protein>
<dbReference type="InterPro" id="IPR008145">
    <property type="entry name" value="GK/Ca_channel_bsu"/>
</dbReference>
<feature type="domain" description="Guanylate kinase-like" evidence="8">
    <location>
        <begin position="6"/>
        <end position="189"/>
    </location>
</feature>
<evidence type="ECO:0000256" key="2">
    <source>
        <dbReference type="ARBA" id="ARBA00012961"/>
    </source>
</evidence>
<reference evidence="9 10" key="1">
    <citation type="submission" date="2024-03" db="EMBL/GenBank/DDBJ databases">
        <title>The Acrasis kona genome and developmental transcriptomes reveal deep origins of eukaryotic multicellular pathways.</title>
        <authorList>
            <person name="Sheikh S."/>
            <person name="Fu C.-J."/>
            <person name="Brown M.W."/>
            <person name="Baldauf S.L."/>
        </authorList>
    </citation>
    <scope>NUCLEOTIDE SEQUENCE [LARGE SCALE GENOMIC DNA]</scope>
    <source>
        <strain evidence="9 10">ATCC MYA-3509</strain>
    </source>
</reference>
<keyword evidence="3" id="KW-0808">Transferase</keyword>
<dbReference type="Pfam" id="PF00625">
    <property type="entry name" value="Guanylate_kin"/>
    <property type="match status" value="1"/>
</dbReference>
<organism evidence="9 10">
    <name type="scientific">Acrasis kona</name>
    <dbReference type="NCBI Taxonomy" id="1008807"/>
    <lineage>
        <taxon>Eukaryota</taxon>
        <taxon>Discoba</taxon>
        <taxon>Heterolobosea</taxon>
        <taxon>Tetramitia</taxon>
        <taxon>Eutetramitia</taxon>
        <taxon>Acrasidae</taxon>
        <taxon>Acrasis</taxon>
    </lineage>
</organism>
<proteinExistence type="inferred from homology"/>
<evidence type="ECO:0000256" key="6">
    <source>
        <dbReference type="ARBA" id="ARBA00022840"/>
    </source>
</evidence>
<comment type="caution">
    <text evidence="9">The sequence shown here is derived from an EMBL/GenBank/DDBJ whole genome shotgun (WGS) entry which is preliminary data.</text>
</comment>
<evidence type="ECO:0000259" key="8">
    <source>
        <dbReference type="PROSITE" id="PS50052"/>
    </source>
</evidence>
<keyword evidence="7" id="KW-0175">Coiled coil</keyword>
<dbReference type="GO" id="GO:0005524">
    <property type="term" value="F:ATP binding"/>
    <property type="evidence" value="ECO:0007669"/>
    <property type="project" value="UniProtKB-KW"/>
</dbReference>
<evidence type="ECO:0000256" key="1">
    <source>
        <dbReference type="ARBA" id="ARBA00005790"/>
    </source>
</evidence>
<gene>
    <name evidence="9" type="ORF">AKO1_010916</name>
</gene>
<dbReference type="GO" id="GO:0004385">
    <property type="term" value="F:GMP kinase activity"/>
    <property type="evidence" value="ECO:0007669"/>
    <property type="project" value="UniProtKB-EC"/>
</dbReference>
<evidence type="ECO:0000256" key="7">
    <source>
        <dbReference type="SAM" id="Coils"/>
    </source>
</evidence>
<evidence type="ECO:0000256" key="5">
    <source>
        <dbReference type="ARBA" id="ARBA00022777"/>
    </source>
</evidence>
<keyword evidence="4" id="KW-0547">Nucleotide-binding</keyword>
<dbReference type="PANTHER" id="PTHR23117">
    <property type="entry name" value="GUANYLATE KINASE-RELATED"/>
    <property type="match status" value="1"/>
</dbReference>